<feature type="chain" id="PRO_5022659049" description="PEP-CTERM protein-sorting domain-containing protein" evidence="1">
    <location>
        <begin position="18"/>
        <end position="560"/>
    </location>
</feature>
<dbReference type="NCBIfam" id="TIGR02595">
    <property type="entry name" value="PEP_CTERM"/>
    <property type="match status" value="1"/>
</dbReference>
<sequence precursor="true">MKTFLMTSRFILAVAVACTSYLSTENTFGQFLPDPILLDSFEGVGGISDWSTQNDYVAETENSIYISHSQSTTGVTNGANSLALEMNSGSGWGVSLSASFTDIDTGLYDAFNTVAANPAGWYLEGDLTLDASSWANVSNPIGPPFVGLFQMNVALNSDASFTQAFATADVWEQETQIPLRINMNDLNPVQDSDVFQFFLGGSHVFAAGGTPEAPLGAIAYLDNLRFVPAPPSVPVTISSWEVGATDYSNDWSDCGLGCMDDPPSGHTGSHVHTIVANSPAATDGTRVLQIDNTRQNDPGLFPNGFAFHWGSTIELNSNIGTPEAPVIDSGIQGRIDELRELINSASAFAFDIHFEDLFNGNAVDPFSPAPAFMRVALAVNDGTGSFFQAEGTALAGTPDANATDTFQYIIGTNIMTDVSTDLGILSEVGLTDTNQLNVFLALNSDGGLLAQIDNFRVIIEVDLSADFNNDGKVDENDLVVWQNAYGANANGDADGDGDSDGKDFLAWQRTYGVDATQSSVALSKADMALLGIGVGVPEPTTGILLLFGSVLLGSSRRRSA</sequence>
<evidence type="ECO:0008006" key="4">
    <source>
        <dbReference type="Google" id="ProtNLM"/>
    </source>
</evidence>
<reference evidence="2 3" key="1">
    <citation type="submission" date="2019-08" db="EMBL/GenBank/DDBJ databases">
        <title>Deep-cultivation of Planctomycetes and their phenomic and genomic characterization uncovers novel biology.</title>
        <authorList>
            <person name="Wiegand S."/>
            <person name="Jogler M."/>
            <person name="Boedeker C."/>
            <person name="Pinto D."/>
            <person name="Vollmers J."/>
            <person name="Rivas-Marin E."/>
            <person name="Kohn T."/>
            <person name="Peeters S.H."/>
            <person name="Heuer A."/>
            <person name="Rast P."/>
            <person name="Oberbeckmann S."/>
            <person name="Bunk B."/>
            <person name="Jeske O."/>
            <person name="Meyerdierks A."/>
            <person name="Storesund J.E."/>
            <person name="Kallscheuer N."/>
            <person name="Luecker S."/>
            <person name="Lage O.M."/>
            <person name="Pohl T."/>
            <person name="Merkel B.J."/>
            <person name="Hornburger P."/>
            <person name="Mueller R.-W."/>
            <person name="Bruemmer F."/>
            <person name="Labrenz M."/>
            <person name="Spormann A.M."/>
            <person name="Op den Camp H."/>
            <person name="Overmann J."/>
            <person name="Amann R."/>
            <person name="Jetten M.S.M."/>
            <person name="Mascher T."/>
            <person name="Medema M.H."/>
            <person name="Devos D.P."/>
            <person name="Kaster A.-K."/>
            <person name="Ovreas L."/>
            <person name="Rohde M."/>
            <person name="Galperin M.Y."/>
            <person name="Jogler C."/>
        </authorList>
    </citation>
    <scope>NUCLEOTIDE SEQUENCE [LARGE SCALE GENOMIC DNA]</scope>
    <source>
        <strain evidence="2 3">Pr1d</strain>
    </source>
</reference>
<proteinExistence type="predicted"/>
<evidence type="ECO:0000313" key="2">
    <source>
        <dbReference type="EMBL" id="QEG33976.1"/>
    </source>
</evidence>
<dbReference type="InterPro" id="IPR018247">
    <property type="entry name" value="EF_Hand_1_Ca_BS"/>
</dbReference>
<dbReference type="RefSeq" id="WP_168205079.1">
    <property type="nucleotide sequence ID" value="NZ_CP042913.1"/>
</dbReference>
<dbReference type="KEGG" id="bgok:Pr1d_12470"/>
<accession>A0A5B9QAR1</accession>
<dbReference type="PROSITE" id="PS00018">
    <property type="entry name" value="EF_HAND_1"/>
    <property type="match status" value="1"/>
</dbReference>
<keyword evidence="1" id="KW-0732">Signal</keyword>
<keyword evidence="3" id="KW-1185">Reference proteome</keyword>
<evidence type="ECO:0000313" key="3">
    <source>
        <dbReference type="Proteomes" id="UP000323917"/>
    </source>
</evidence>
<protein>
    <recommendedName>
        <fullName evidence="4">PEP-CTERM protein-sorting domain-containing protein</fullName>
    </recommendedName>
</protein>
<feature type="signal peptide" evidence="1">
    <location>
        <begin position="1"/>
        <end position="17"/>
    </location>
</feature>
<evidence type="ECO:0000256" key="1">
    <source>
        <dbReference type="SAM" id="SignalP"/>
    </source>
</evidence>
<dbReference type="AlphaFoldDB" id="A0A5B9QAR1"/>
<organism evidence="2 3">
    <name type="scientific">Bythopirellula goksoeyrii</name>
    <dbReference type="NCBI Taxonomy" id="1400387"/>
    <lineage>
        <taxon>Bacteria</taxon>
        <taxon>Pseudomonadati</taxon>
        <taxon>Planctomycetota</taxon>
        <taxon>Planctomycetia</taxon>
        <taxon>Pirellulales</taxon>
        <taxon>Lacipirellulaceae</taxon>
        <taxon>Bythopirellula</taxon>
    </lineage>
</organism>
<name>A0A5B9QAR1_9BACT</name>
<gene>
    <name evidence="2" type="ORF">Pr1d_12470</name>
</gene>
<dbReference type="InterPro" id="IPR013424">
    <property type="entry name" value="Ice-binding_C"/>
</dbReference>
<dbReference type="Proteomes" id="UP000323917">
    <property type="component" value="Chromosome"/>
</dbReference>
<dbReference type="EMBL" id="CP042913">
    <property type="protein sequence ID" value="QEG33976.1"/>
    <property type="molecule type" value="Genomic_DNA"/>
</dbReference>